<reference evidence="2 3" key="1">
    <citation type="submission" date="2014-01" db="EMBL/GenBank/DDBJ databases">
        <title>Plasmidome dynamics in the species complex Clostridium novyi sensu lato converts strains of independent lineages into distinctly different pathogens.</title>
        <authorList>
            <person name="Skarin H."/>
            <person name="Segerman B."/>
        </authorList>
    </citation>
    <scope>NUCLEOTIDE SEQUENCE [LARGE SCALE GENOMIC DNA]</scope>
    <source>
        <strain evidence="2 3">DC5</strain>
    </source>
</reference>
<accession>A0A0A0IDX5</accession>
<protein>
    <submittedName>
        <fullName evidence="2">Uncharacterized protein</fullName>
    </submittedName>
</protein>
<gene>
    <name evidence="2" type="ORF">Z955_11320</name>
</gene>
<name>A0A0A0IDX5_CLOBO</name>
<evidence type="ECO:0000313" key="2">
    <source>
        <dbReference type="EMBL" id="KGM98531.1"/>
    </source>
</evidence>
<sequence>MVVVTVVVLATLLDQTLAVANLLAANIAALMKFIVVNLPTLAVAVVIHVIAAIVVIVVIAVIVAVVMTITNTINIINIINIINMINVQCAVVNVYQ</sequence>
<keyword evidence="1" id="KW-0472">Membrane</keyword>
<evidence type="ECO:0000256" key="1">
    <source>
        <dbReference type="SAM" id="Phobius"/>
    </source>
</evidence>
<organism evidence="2 3">
    <name type="scientific">Clostridium botulinum C/D str. DC5</name>
    <dbReference type="NCBI Taxonomy" id="1443128"/>
    <lineage>
        <taxon>Bacteria</taxon>
        <taxon>Bacillati</taxon>
        <taxon>Bacillota</taxon>
        <taxon>Clostridia</taxon>
        <taxon>Eubacteriales</taxon>
        <taxon>Clostridiaceae</taxon>
        <taxon>Clostridium</taxon>
    </lineage>
</organism>
<comment type="caution">
    <text evidence="2">The sequence shown here is derived from an EMBL/GenBank/DDBJ whole genome shotgun (WGS) entry which is preliminary data.</text>
</comment>
<proteinExistence type="predicted"/>
<dbReference type="EMBL" id="JDRY01000053">
    <property type="protein sequence ID" value="KGM98531.1"/>
    <property type="molecule type" value="Genomic_DNA"/>
</dbReference>
<keyword evidence="1" id="KW-1133">Transmembrane helix</keyword>
<dbReference type="Proteomes" id="UP000030014">
    <property type="component" value="Unassembled WGS sequence"/>
</dbReference>
<dbReference type="AlphaFoldDB" id="A0A0A0IDX5"/>
<feature type="transmembrane region" description="Helical" evidence="1">
    <location>
        <begin position="40"/>
        <end position="66"/>
    </location>
</feature>
<keyword evidence="1" id="KW-0812">Transmembrane</keyword>
<evidence type="ECO:0000313" key="3">
    <source>
        <dbReference type="Proteomes" id="UP000030014"/>
    </source>
</evidence>